<gene>
    <name evidence="1" type="ORF">HM131_10275</name>
</gene>
<dbReference type="AlphaFoldDB" id="A0A1W5ZV86"/>
<dbReference type="Pfam" id="PF03745">
    <property type="entry name" value="DUF309"/>
    <property type="match status" value="1"/>
</dbReference>
<dbReference type="InterPro" id="IPR005500">
    <property type="entry name" value="DUF309"/>
</dbReference>
<evidence type="ECO:0000313" key="2">
    <source>
        <dbReference type="Proteomes" id="UP000192527"/>
    </source>
</evidence>
<dbReference type="Gene3D" id="1.10.3450.10">
    <property type="entry name" value="TTHA0068-like"/>
    <property type="match status" value="1"/>
</dbReference>
<sequence length="156" mass="18714">MYPDLYIDYLAHFHGTRDYFECHEVLEEHWKNVDPKNRNSVWVFLIQLAVCMYHYRRGNRKGAEILINRCLKRYPTISESLEEIGLEKREVLLLVQEVRTRLINQQPYKSTILPICDNILLDDVRQKCKKWGVTYGKPSNLLDHYLINKHSLRNRP</sequence>
<accession>A0A1W5ZV86</accession>
<dbReference type="OrthoDB" id="165483at2"/>
<dbReference type="STRING" id="402384.HM131_10275"/>
<name>A0A1W5ZV86_9BACI</name>
<dbReference type="PANTHER" id="PTHR34796:SF1">
    <property type="entry name" value="EXPRESSED PROTEIN"/>
    <property type="match status" value="1"/>
</dbReference>
<proteinExistence type="predicted"/>
<dbReference type="KEGG" id="hmn:HM131_10275"/>
<dbReference type="SUPFAM" id="SSF140663">
    <property type="entry name" value="TTHA0068-like"/>
    <property type="match status" value="1"/>
</dbReference>
<evidence type="ECO:0008006" key="3">
    <source>
        <dbReference type="Google" id="ProtNLM"/>
    </source>
</evidence>
<organism evidence="1 2">
    <name type="scientific">Halobacillus mangrovi</name>
    <dbReference type="NCBI Taxonomy" id="402384"/>
    <lineage>
        <taxon>Bacteria</taxon>
        <taxon>Bacillati</taxon>
        <taxon>Bacillota</taxon>
        <taxon>Bacilli</taxon>
        <taxon>Bacillales</taxon>
        <taxon>Bacillaceae</taxon>
        <taxon>Halobacillus</taxon>
    </lineage>
</organism>
<dbReference type="PANTHER" id="PTHR34796">
    <property type="entry name" value="EXPRESSED PROTEIN"/>
    <property type="match status" value="1"/>
</dbReference>
<keyword evidence="2" id="KW-1185">Reference proteome</keyword>
<dbReference type="EMBL" id="CP020772">
    <property type="protein sequence ID" value="ARI77200.1"/>
    <property type="molecule type" value="Genomic_DNA"/>
</dbReference>
<dbReference type="InterPro" id="IPR023203">
    <property type="entry name" value="TTHA0068_sf"/>
</dbReference>
<evidence type="ECO:0000313" key="1">
    <source>
        <dbReference type="EMBL" id="ARI77200.1"/>
    </source>
</evidence>
<reference evidence="1 2" key="1">
    <citation type="submission" date="2017-04" db="EMBL/GenBank/DDBJ databases">
        <title>The whole genome sequencing and assembly of Halobacillus mangrovi strain.</title>
        <authorList>
            <person name="Lee S.-J."/>
            <person name="Park M.-K."/>
            <person name="Kim J.-Y."/>
            <person name="Lee Y.-J."/>
            <person name="Yi H."/>
            <person name="Bahn Y.-S."/>
            <person name="Kim J.F."/>
            <person name="Lee D.-W."/>
        </authorList>
    </citation>
    <scope>NUCLEOTIDE SEQUENCE [LARGE SCALE GENOMIC DNA]</scope>
    <source>
        <strain evidence="1 2">KTB 131</strain>
    </source>
</reference>
<dbReference type="Proteomes" id="UP000192527">
    <property type="component" value="Chromosome"/>
</dbReference>
<protein>
    <recommendedName>
        <fullName evidence="3">DUF309 domain-containing protein</fullName>
    </recommendedName>
</protein>